<evidence type="ECO:0000259" key="3">
    <source>
        <dbReference type="PROSITE" id="PS51831"/>
    </source>
</evidence>
<dbReference type="Proteomes" id="UP000184442">
    <property type="component" value="Unassembled WGS sequence"/>
</dbReference>
<dbReference type="EMBL" id="FQZS01000056">
    <property type="protein sequence ID" value="SHJ43234.1"/>
    <property type="molecule type" value="Genomic_DNA"/>
</dbReference>
<evidence type="ECO:0000313" key="4">
    <source>
        <dbReference type="EMBL" id="SHJ43234.1"/>
    </source>
</evidence>
<keyword evidence="1 2" id="KW-0378">Hydrolase</keyword>
<organism evidence="4 5">
    <name type="scientific">Lutispora thermophila DSM 19022</name>
    <dbReference type="NCBI Taxonomy" id="1122184"/>
    <lineage>
        <taxon>Bacteria</taxon>
        <taxon>Bacillati</taxon>
        <taxon>Bacillota</taxon>
        <taxon>Clostridia</taxon>
        <taxon>Lutisporales</taxon>
        <taxon>Lutisporaceae</taxon>
        <taxon>Lutispora</taxon>
    </lineage>
</organism>
<dbReference type="PANTHER" id="PTHR35795">
    <property type="entry name" value="SLR1885 PROTEIN"/>
    <property type="match status" value="1"/>
</dbReference>
<keyword evidence="5" id="KW-1185">Reference proteome</keyword>
<accession>A0A1M6J9A3</accession>
<dbReference type="NCBIfam" id="TIGR01353">
    <property type="entry name" value="dGTP_triPase"/>
    <property type="match status" value="1"/>
</dbReference>
<dbReference type="Pfam" id="PF13286">
    <property type="entry name" value="HD_assoc"/>
    <property type="match status" value="1"/>
</dbReference>
<dbReference type="HAMAP" id="MF_01212">
    <property type="entry name" value="dGTPase_type2"/>
    <property type="match status" value="1"/>
</dbReference>
<comment type="similarity">
    <text evidence="2">Belongs to the dGTPase family. Type 2 subfamily.</text>
</comment>
<evidence type="ECO:0000313" key="5">
    <source>
        <dbReference type="Proteomes" id="UP000184442"/>
    </source>
</evidence>
<dbReference type="InterPro" id="IPR051094">
    <property type="entry name" value="Diverse_Catalytic_Enzymes"/>
</dbReference>
<dbReference type="RefSeq" id="WP_073028207.1">
    <property type="nucleotide sequence ID" value="NZ_FQZS01000056.1"/>
</dbReference>
<dbReference type="CDD" id="cd00077">
    <property type="entry name" value="HDc"/>
    <property type="match status" value="1"/>
</dbReference>
<dbReference type="Gene3D" id="1.10.3210.10">
    <property type="entry name" value="Hypothetical protein af1432"/>
    <property type="match status" value="1"/>
</dbReference>
<dbReference type="PANTHER" id="PTHR35795:SF1">
    <property type="entry name" value="BIS(5'-NUCLEOSYL)-TETRAPHOSPHATASE, SYMMETRICAL"/>
    <property type="match status" value="1"/>
</dbReference>
<dbReference type="Pfam" id="PF01966">
    <property type="entry name" value="HD"/>
    <property type="match status" value="1"/>
</dbReference>
<dbReference type="SUPFAM" id="SSF109604">
    <property type="entry name" value="HD-domain/PDEase-like"/>
    <property type="match status" value="1"/>
</dbReference>
<dbReference type="InterPro" id="IPR026875">
    <property type="entry name" value="PHydrolase_assoc_dom"/>
</dbReference>
<dbReference type="InterPro" id="IPR023023">
    <property type="entry name" value="dNTPase_2"/>
</dbReference>
<name>A0A1M6J9A3_9FIRM</name>
<sequence length="624" mass="73380">MSKPFIIVKIKHDESNIINFIKDSFNNNIYRYYNPCSLADKETIESLDKNEDYNIIFIIFEHSYDDKYKANKIFIGECKIKENSNSINYKINGDINSELVINNFIDSSGLDLKNDFKRNSYVSLEYSDSLITQLKHSTEKPYKPVIIKYSDQCYDELESEAKLHKFSQKNEHCRRAIGILEKDKSRGEFQRDRERIIHSKAMRRLVDKAQIFTSSKGDHYRTRMTHTLEVSQIARGIAQRLNLNLDLTEAIALAHDFGHTPFGHQGERTLDNILKNKIEIIKNGDMPEFNGFGGFKHNFQSVRVLSYLEEKYLEFEGLDLSYQVLEGVLKHTKVKLNDYGEPKYHPDECYSISEFLVNGEIEYLFLDYDFPTTLEGQIVAIADEIAQRGHDLDDSFASNYLTYDELISFFELKKLKSLQDTIIFLKNERDEFEIKNRIYPDRDDILRSRIVSSIISYFINDVVTESEKRINSYEPTFFYLEHHRFDKKLISFSPEGAFINDYLDRIISKRVINSLEVTKFDNKADLIIRFLFEAYYNNPKLLHKGTLIRIYRDIKKISDNVIDFINGNPKLIADEFRQICFKDLSEEPDEEYINKRKILVRNITDYISGMTDNYALNEYNSIYK</sequence>
<protein>
    <recommendedName>
        <fullName evidence="2">Deoxyguanosinetriphosphate triphosphohydrolase-like protein</fullName>
    </recommendedName>
</protein>
<dbReference type="PROSITE" id="PS51831">
    <property type="entry name" value="HD"/>
    <property type="match status" value="1"/>
</dbReference>
<dbReference type="STRING" id="1122184.SAMN02745176_03544"/>
<dbReference type="GO" id="GO:0016793">
    <property type="term" value="F:triphosphoric monoester hydrolase activity"/>
    <property type="evidence" value="ECO:0007669"/>
    <property type="project" value="InterPro"/>
</dbReference>
<dbReference type="OrthoDB" id="9803619at2"/>
<evidence type="ECO:0000256" key="2">
    <source>
        <dbReference type="HAMAP-Rule" id="MF_01212"/>
    </source>
</evidence>
<feature type="domain" description="HD" evidence="3">
    <location>
        <begin position="223"/>
        <end position="388"/>
    </location>
</feature>
<dbReference type="InterPro" id="IPR006261">
    <property type="entry name" value="dGTPase"/>
</dbReference>
<dbReference type="InterPro" id="IPR003607">
    <property type="entry name" value="HD/PDEase_dom"/>
</dbReference>
<reference evidence="4 5" key="1">
    <citation type="submission" date="2016-11" db="EMBL/GenBank/DDBJ databases">
        <authorList>
            <person name="Jaros S."/>
            <person name="Januszkiewicz K."/>
            <person name="Wedrychowicz H."/>
        </authorList>
    </citation>
    <scope>NUCLEOTIDE SEQUENCE [LARGE SCALE GENOMIC DNA]</scope>
    <source>
        <strain evidence="4 5">DSM 19022</strain>
    </source>
</reference>
<dbReference type="SMART" id="SM00471">
    <property type="entry name" value="HDc"/>
    <property type="match status" value="1"/>
</dbReference>
<evidence type="ECO:0000256" key="1">
    <source>
        <dbReference type="ARBA" id="ARBA00022801"/>
    </source>
</evidence>
<proteinExistence type="inferred from homology"/>
<dbReference type="AlphaFoldDB" id="A0A1M6J9A3"/>
<gene>
    <name evidence="4" type="ORF">SAMN02745176_03544</name>
</gene>
<dbReference type="InterPro" id="IPR006674">
    <property type="entry name" value="HD_domain"/>
</dbReference>